<evidence type="ECO:0000313" key="1">
    <source>
        <dbReference type="EMBL" id="CAG8772564.1"/>
    </source>
</evidence>
<accession>A0ACA9R1H9</accession>
<proteinExistence type="predicted"/>
<protein>
    <submittedName>
        <fullName evidence="1">9749_t:CDS:1</fullName>
    </submittedName>
</protein>
<gene>
    <name evidence="1" type="ORF">RPERSI_LOCUS16589</name>
</gene>
<dbReference type="Proteomes" id="UP000789920">
    <property type="component" value="Unassembled WGS sequence"/>
</dbReference>
<sequence>LQQFKKLGDYLGLPLIPSPSGGRQIQHRRIRGKEAINGSNLYYCSKSTNYNKERCGEPRGKGQGVVHPLSKDRLPELTEEFLKRWKKWKREQDKKPPRKRRGFRFITPETKKGAYAKIYARFGFHFTNQLPEKKQDRSIVRDSRNDLTDTRLSILGIRQLSEQKKKQLLVQFLKSDGSSFNFKLLQLSLDFHLQRWKFFEEDKLKPTQPLKLPTIPQRKEELENGTYQQIILTDENEQDYSVLFNPESKGIKEYFLDENIGNRPNIYLLKSGNIGICLNFYEVVIEMGNIYYLGCDCNADLQLFRESLVVFAENKGIKVKFCNVGYVAACWGSVNKELTQLGYRNQEEQKLGRKLEEDE</sequence>
<evidence type="ECO:0000313" key="2">
    <source>
        <dbReference type="Proteomes" id="UP000789920"/>
    </source>
</evidence>
<feature type="non-terminal residue" evidence="1">
    <location>
        <position position="1"/>
    </location>
</feature>
<reference evidence="1" key="1">
    <citation type="submission" date="2021-06" db="EMBL/GenBank/DDBJ databases">
        <authorList>
            <person name="Kallberg Y."/>
            <person name="Tangrot J."/>
            <person name="Rosling A."/>
        </authorList>
    </citation>
    <scope>NUCLEOTIDE SEQUENCE</scope>
    <source>
        <strain evidence="1">MA461A</strain>
    </source>
</reference>
<keyword evidence="2" id="KW-1185">Reference proteome</keyword>
<name>A0ACA9R1H9_9GLOM</name>
<dbReference type="EMBL" id="CAJVQC010041259">
    <property type="protein sequence ID" value="CAG8772564.1"/>
    <property type="molecule type" value="Genomic_DNA"/>
</dbReference>
<organism evidence="1 2">
    <name type="scientific">Racocetra persica</name>
    <dbReference type="NCBI Taxonomy" id="160502"/>
    <lineage>
        <taxon>Eukaryota</taxon>
        <taxon>Fungi</taxon>
        <taxon>Fungi incertae sedis</taxon>
        <taxon>Mucoromycota</taxon>
        <taxon>Glomeromycotina</taxon>
        <taxon>Glomeromycetes</taxon>
        <taxon>Diversisporales</taxon>
        <taxon>Gigasporaceae</taxon>
        <taxon>Racocetra</taxon>
    </lineage>
</organism>
<comment type="caution">
    <text evidence="1">The sequence shown here is derived from an EMBL/GenBank/DDBJ whole genome shotgun (WGS) entry which is preliminary data.</text>
</comment>